<evidence type="ECO:0000313" key="3">
    <source>
        <dbReference type="Proteomes" id="UP001205867"/>
    </source>
</evidence>
<organism evidence="2 3">
    <name type="scientific">Micrococcus luteus</name>
    <name type="common">Micrococcus lysodeikticus</name>
    <dbReference type="NCBI Taxonomy" id="1270"/>
    <lineage>
        <taxon>Bacteria</taxon>
        <taxon>Bacillati</taxon>
        <taxon>Actinomycetota</taxon>
        <taxon>Actinomycetes</taxon>
        <taxon>Micrococcales</taxon>
        <taxon>Micrococcaceae</taxon>
        <taxon>Micrococcus</taxon>
    </lineage>
</organism>
<evidence type="ECO:0000259" key="1">
    <source>
        <dbReference type="Pfam" id="PF06114"/>
    </source>
</evidence>
<name>A0AAP3AMM1_MICLU</name>
<dbReference type="InterPro" id="IPR010359">
    <property type="entry name" value="IrrE_HExxH"/>
</dbReference>
<dbReference type="AlphaFoldDB" id="A0AAP3AMM1"/>
<protein>
    <submittedName>
        <fullName evidence="2">ImmA/IrrE family metallo-endopeptidase</fullName>
    </submittedName>
</protein>
<dbReference type="Pfam" id="PF06114">
    <property type="entry name" value="Peptidase_M78"/>
    <property type="match status" value="1"/>
</dbReference>
<evidence type="ECO:0000313" key="2">
    <source>
        <dbReference type="EMBL" id="MCV7629473.1"/>
    </source>
</evidence>
<reference evidence="2" key="1">
    <citation type="submission" date="2023-06" db="EMBL/GenBank/DDBJ databases">
        <title>lsaBGC provides a comprehensive framework for evolutionary analysis of biosynthetic gene clusters within focal taxa.</title>
        <authorList>
            <person name="Salamzade R."/>
            <person name="Sandstrom S."/>
            <person name="Kalan L.R."/>
        </authorList>
    </citation>
    <scope>NUCLEOTIDE SEQUENCE</scope>
    <source>
        <strain evidence="2">P3-SID899</strain>
    </source>
</reference>
<comment type="caution">
    <text evidence="2">The sequence shown here is derived from an EMBL/GenBank/DDBJ whole genome shotgun (WGS) entry which is preliminary data.</text>
</comment>
<feature type="domain" description="IrrE N-terminal-like" evidence="1">
    <location>
        <begin position="32"/>
        <end position="115"/>
    </location>
</feature>
<gene>
    <name evidence="2" type="ORF">M3A82_009015</name>
</gene>
<proteinExistence type="predicted"/>
<accession>A0AAP3AMM1</accession>
<dbReference type="EMBL" id="JALXKZ020000023">
    <property type="protein sequence ID" value="MCV7629473.1"/>
    <property type="molecule type" value="Genomic_DNA"/>
</dbReference>
<dbReference type="RefSeq" id="WP_155137750.1">
    <property type="nucleotide sequence ID" value="NZ_JBFBLY010000001.1"/>
</dbReference>
<dbReference type="Proteomes" id="UP001205867">
    <property type="component" value="Unassembled WGS sequence"/>
</dbReference>
<sequence>MSHPWRALRTLTHVVVVWARPHPTAPAATDGATVIWLDPRMTQAERRCALTHELVHLEHGHRGCQPPAVEYAVRAAAARHLITLEQLADALPWSMSLNELADELWVTELVLLDRLAGLTRAEHEHLAALATEHSA</sequence>